<proteinExistence type="predicted"/>
<evidence type="ECO:0000313" key="3">
    <source>
        <dbReference type="Proteomes" id="UP001153636"/>
    </source>
</evidence>
<evidence type="ECO:0000313" key="2">
    <source>
        <dbReference type="EMBL" id="CAH1106484.1"/>
    </source>
</evidence>
<dbReference type="AlphaFoldDB" id="A0A9P0CQJ2"/>
<feature type="signal peptide" evidence="1">
    <location>
        <begin position="1"/>
        <end position="20"/>
    </location>
</feature>
<protein>
    <submittedName>
        <fullName evidence="2">Uncharacterized protein</fullName>
    </submittedName>
</protein>
<evidence type="ECO:0000256" key="1">
    <source>
        <dbReference type="SAM" id="SignalP"/>
    </source>
</evidence>
<reference evidence="2" key="1">
    <citation type="submission" date="2022-01" db="EMBL/GenBank/DDBJ databases">
        <authorList>
            <person name="King R."/>
        </authorList>
    </citation>
    <scope>NUCLEOTIDE SEQUENCE</scope>
</reference>
<name>A0A9P0CQJ2_9CUCU</name>
<dbReference type="Proteomes" id="UP001153636">
    <property type="component" value="Chromosome 2"/>
</dbReference>
<gene>
    <name evidence="2" type="ORF">PSYICH_LOCUS6573</name>
</gene>
<sequence>MVRLYNLLLLSIFCSAATWAAIIQNRANRAEYDMYGNYKPTEFHKYSTDCCIVPECDLYRCALVNMQIKYAKRLLCFAWHFNKKSGTPSDVLKTEDKFFFSTKYKIFIYKAHMDKIQCSETTNFPVYFNFNIQRYNFQFQMPSNLYQFKLKLKKAKYSNIMQLAKEYVPQVDMVYYNSLNVSEYPANGNDTDMTDEDIGD</sequence>
<feature type="chain" id="PRO_5040260336" evidence="1">
    <location>
        <begin position="21"/>
        <end position="200"/>
    </location>
</feature>
<dbReference type="OrthoDB" id="7238524at2759"/>
<keyword evidence="1" id="KW-0732">Signal</keyword>
<dbReference type="EMBL" id="OV651814">
    <property type="protein sequence ID" value="CAH1106484.1"/>
    <property type="molecule type" value="Genomic_DNA"/>
</dbReference>
<organism evidence="2 3">
    <name type="scientific">Psylliodes chrysocephalus</name>
    <dbReference type="NCBI Taxonomy" id="3402493"/>
    <lineage>
        <taxon>Eukaryota</taxon>
        <taxon>Metazoa</taxon>
        <taxon>Ecdysozoa</taxon>
        <taxon>Arthropoda</taxon>
        <taxon>Hexapoda</taxon>
        <taxon>Insecta</taxon>
        <taxon>Pterygota</taxon>
        <taxon>Neoptera</taxon>
        <taxon>Endopterygota</taxon>
        <taxon>Coleoptera</taxon>
        <taxon>Polyphaga</taxon>
        <taxon>Cucujiformia</taxon>
        <taxon>Chrysomeloidea</taxon>
        <taxon>Chrysomelidae</taxon>
        <taxon>Galerucinae</taxon>
        <taxon>Alticini</taxon>
        <taxon>Psylliodes</taxon>
    </lineage>
</organism>
<keyword evidence="3" id="KW-1185">Reference proteome</keyword>
<accession>A0A9P0CQJ2</accession>